<feature type="domain" description="PH" evidence="3">
    <location>
        <begin position="7"/>
        <end position="118"/>
    </location>
</feature>
<organism evidence="4 5">
    <name type="scientific">Macrostomum lignano</name>
    <dbReference type="NCBI Taxonomy" id="282301"/>
    <lineage>
        <taxon>Eukaryota</taxon>
        <taxon>Metazoa</taxon>
        <taxon>Spiralia</taxon>
        <taxon>Lophotrochozoa</taxon>
        <taxon>Platyhelminthes</taxon>
        <taxon>Rhabditophora</taxon>
        <taxon>Macrostomorpha</taxon>
        <taxon>Macrostomida</taxon>
        <taxon>Macrostomidae</taxon>
        <taxon>Macrostomum</taxon>
    </lineage>
</organism>
<evidence type="ECO:0000313" key="5">
    <source>
        <dbReference type="WBParaSite" id="maker-uti_cns_0000178-snap-gene-0.3-mRNA-1"/>
    </source>
</evidence>
<reference evidence="5" key="1">
    <citation type="submission" date="2016-11" db="UniProtKB">
        <authorList>
            <consortium name="WormBaseParasite"/>
        </authorList>
    </citation>
    <scope>IDENTIFICATION</scope>
</reference>
<evidence type="ECO:0000256" key="1">
    <source>
        <dbReference type="ARBA" id="ARBA00004370"/>
    </source>
</evidence>
<dbReference type="Proteomes" id="UP000095280">
    <property type="component" value="Unplaced"/>
</dbReference>
<dbReference type="InterPro" id="IPR039680">
    <property type="entry name" value="PLEKHB1/2"/>
</dbReference>
<sequence length="214" mass="24085">MASCNDRILKSGWLFRKSDFLRRWKRSWVVIDCNGDLSYFESPRSGTAEDTIVLPLEVLSARLVQRVLVGDKCNVSPPDGAPVDALFALETPEKTWEFCAENTDDRVAWTEAVASGRQVRPQPGRFSPPPAYTNGDSPYRRERVVYVENGRQVPAQVIYHPDGNTIVVYDDGRPPYCNRHSCYGCHSCCAGDAALGFATGALLFSPLMWWPMWY</sequence>
<dbReference type="InterPro" id="IPR011993">
    <property type="entry name" value="PH-like_dom_sf"/>
</dbReference>
<evidence type="ECO:0000256" key="2">
    <source>
        <dbReference type="ARBA" id="ARBA00023136"/>
    </source>
</evidence>
<proteinExistence type="predicted"/>
<dbReference type="WBParaSite" id="maker-uti_cns_0000178-snap-gene-0.3-mRNA-1">
    <property type="protein sequence ID" value="maker-uti_cns_0000178-snap-gene-0.3-mRNA-1"/>
    <property type="gene ID" value="maker-uti_cns_0000178-snap-gene-0.3"/>
</dbReference>
<dbReference type="InterPro" id="IPR001849">
    <property type="entry name" value="PH_domain"/>
</dbReference>
<dbReference type="Pfam" id="PF00169">
    <property type="entry name" value="PH"/>
    <property type="match status" value="1"/>
</dbReference>
<comment type="subcellular location">
    <subcellularLocation>
        <location evidence="1">Membrane</location>
    </subcellularLocation>
</comment>
<protein>
    <submittedName>
        <fullName evidence="5">PH domain-containing protein</fullName>
    </submittedName>
</protein>
<dbReference type="GO" id="GO:0045595">
    <property type="term" value="P:regulation of cell differentiation"/>
    <property type="evidence" value="ECO:0007669"/>
    <property type="project" value="TreeGrafter"/>
</dbReference>
<evidence type="ECO:0000313" key="4">
    <source>
        <dbReference type="Proteomes" id="UP000095280"/>
    </source>
</evidence>
<keyword evidence="4" id="KW-1185">Reference proteome</keyword>
<dbReference type="PANTHER" id="PTHR14309">
    <property type="entry name" value="EXPRESSED PROTEIN"/>
    <property type="match status" value="1"/>
</dbReference>
<dbReference type="SUPFAM" id="SSF50729">
    <property type="entry name" value="PH domain-like"/>
    <property type="match status" value="1"/>
</dbReference>
<evidence type="ECO:0000259" key="3">
    <source>
        <dbReference type="PROSITE" id="PS50003"/>
    </source>
</evidence>
<dbReference type="AlphaFoldDB" id="A0A1I8FXB5"/>
<dbReference type="FunFam" id="2.30.29.30:FF:000073">
    <property type="entry name" value="Pleckstrin homology domain-containing family B member 2"/>
    <property type="match status" value="1"/>
</dbReference>
<dbReference type="GO" id="GO:0016020">
    <property type="term" value="C:membrane"/>
    <property type="evidence" value="ECO:0007669"/>
    <property type="project" value="UniProtKB-SubCell"/>
</dbReference>
<dbReference type="SMART" id="SM00233">
    <property type="entry name" value="PH"/>
    <property type="match status" value="1"/>
</dbReference>
<keyword evidence="2" id="KW-0472">Membrane</keyword>
<name>A0A1I8FXB5_9PLAT</name>
<accession>A0A1I8FXB5</accession>
<dbReference type="Gene3D" id="2.30.29.30">
    <property type="entry name" value="Pleckstrin-homology domain (PH domain)/Phosphotyrosine-binding domain (PTB)"/>
    <property type="match status" value="1"/>
</dbReference>
<dbReference type="PANTHER" id="PTHR14309:SF10">
    <property type="entry name" value="PH DOMAIN-CONTAINING PROTEIN"/>
    <property type="match status" value="1"/>
</dbReference>
<dbReference type="PROSITE" id="PS50003">
    <property type="entry name" value="PH_DOMAIN"/>
    <property type="match status" value="1"/>
</dbReference>